<organism evidence="1">
    <name type="scientific">Ensete ventricosum</name>
    <name type="common">Abyssinian banana</name>
    <name type="synonym">Musa ensete</name>
    <dbReference type="NCBI Taxonomy" id="4639"/>
    <lineage>
        <taxon>Eukaryota</taxon>
        <taxon>Viridiplantae</taxon>
        <taxon>Streptophyta</taxon>
        <taxon>Embryophyta</taxon>
        <taxon>Tracheophyta</taxon>
        <taxon>Spermatophyta</taxon>
        <taxon>Magnoliopsida</taxon>
        <taxon>Liliopsida</taxon>
        <taxon>Zingiberales</taxon>
        <taxon>Musaceae</taxon>
        <taxon>Ensete</taxon>
    </lineage>
</organism>
<dbReference type="EMBL" id="KV875879">
    <property type="protein sequence ID" value="RZR73306.1"/>
    <property type="molecule type" value="Genomic_DNA"/>
</dbReference>
<dbReference type="AlphaFoldDB" id="A0A445MGI1"/>
<accession>A0A445MGI1</accession>
<name>A0A445MGI1_ENSVE</name>
<reference evidence="1" key="1">
    <citation type="journal article" date="2018" name="Data Brief">
        <title>Genome sequence data from 17 accessions of Ensete ventricosum, a staple food crop for millions in Ethiopia.</title>
        <authorList>
            <person name="Yemataw Z."/>
            <person name="Muzemil S."/>
            <person name="Ambachew D."/>
            <person name="Tripathi L."/>
            <person name="Tesfaye K."/>
            <person name="Chala A."/>
            <person name="Farbos A."/>
            <person name="O'Neill P."/>
            <person name="Moore K."/>
            <person name="Grant M."/>
            <person name="Studholme D.J."/>
        </authorList>
    </citation>
    <scope>NUCLEOTIDE SEQUENCE [LARGE SCALE GENOMIC DNA]</scope>
    <source>
        <tissue evidence="1">Leaf</tissue>
    </source>
</reference>
<proteinExistence type="predicted"/>
<dbReference type="Proteomes" id="UP000290560">
    <property type="component" value="Unassembled WGS sequence"/>
</dbReference>
<protein>
    <submittedName>
        <fullName evidence="1">Uncharacterized protein</fullName>
    </submittedName>
</protein>
<evidence type="ECO:0000313" key="1">
    <source>
        <dbReference type="EMBL" id="RZR73306.1"/>
    </source>
</evidence>
<gene>
    <name evidence="1" type="ORF">BHM03_00022538</name>
</gene>
<sequence>MVVSAGRLESGNGSLIASLVTIRHRFRAFVCTSSPRRRDGLEESICCVPTGLKGVASGRLYPQSYLCRLVERGWHVQSITIYSARVAQRCGASSFIMGLSVASATVATKSLLYHLDPAPHQLGRRQISTLSWTAKLTGVGLSELD</sequence>